<comment type="similarity">
    <text evidence="17">Belongs to the NnrD/CARKD family.</text>
</comment>
<evidence type="ECO:0000256" key="7">
    <source>
        <dbReference type="ARBA" id="ARBA00022840"/>
    </source>
</evidence>
<dbReference type="EC" id="5.1.99.6" evidence="19"/>
<comment type="similarity">
    <text evidence="3 19">In the N-terminal section; belongs to the NnrE/AIBP family.</text>
</comment>
<comment type="similarity">
    <text evidence="18">Belongs to the NnrE/AIBP family.</text>
</comment>
<dbReference type="InterPro" id="IPR029056">
    <property type="entry name" value="Ribokinase-like"/>
</dbReference>
<dbReference type="Proteomes" id="UP000996601">
    <property type="component" value="Unassembled WGS sequence"/>
</dbReference>
<comment type="catalytic activity">
    <reaction evidence="1 18 19">
        <text>(6R)-NADHX = (6S)-NADHX</text>
        <dbReference type="Rhea" id="RHEA:32215"/>
        <dbReference type="ChEBI" id="CHEBI:64074"/>
        <dbReference type="ChEBI" id="CHEBI:64075"/>
        <dbReference type="EC" id="5.1.99.6"/>
    </reaction>
</comment>
<dbReference type="NCBIfam" id="TIGR00196">
    <property type="entry name" value="yjeF_cterm"/>
    <property type="match status" value="1"/>
</dbReference>
<dbReference type="PANTHER" id="PTHR12592:SF0">
    <property type="entry name" value="ATP-DEPENDENT (S)-NAD(P)H-HYDRATE DEHYDRATASE"/>
    <property type="match status" value="1"/>
</dbReference>
<feature type="binding site" evidence="17">
    <location>
        <position position="375"/>
    </location>
    <ligand>
        <name>(6S)-NADPHX</name>
        <dbReference type="ChEBI" id="CHEBI:64076"/>
    </ligand>
</feature>
<comment type="caution">
    <text evidence="18">Lacks conserved residue(s) required for the propagation of feature annotation.</text>
</comment>
<keyword evidence="6 17" id="KW-0547">Nucleotide-binding</keyword>
<dbReference type="InterPro" id="IPR004443">
    <property type="entry name" value="YjeF_N_dom"/>
</dbReference>
<feature type="binding site" evidence="18">
    <location>
        <begin position="62"/>
        <end position="66"/>
    </location>
    <ligand>
        <name>(6S)-NADPHX</name>
        <dbReference type="ChEBI" id="CHEBI:64076"/>
    </ligand>
</feature>
<keyword evidence="13" id="KW-0511">Multifunctional enzyme</keyword>
<keyword evidence="5 18" id="KW-0479">Metal-binding</keyword>
<comment type="catalytic activity">
    <reaction evidence="15 17 19">
        <text>(6S)-NADHX + ADP = AMP + phosphate + NADH + H(+)</text>
        <dbReference type="Rhea" id="RHEA:32223"/>
        <dbReference type="ChEBI" id="CHEBI:15378"/>
        <dbReference type="ChEBI" id="CHEBI:43474"/>
        <dbReference type="ChEBI" id="CHEBI:57945"/>
        <dbReference type="ChEBI" id="CHEBI:64074"/>
        <dbReference type="ChEBI" id="CHEBI:456215"/>
        <dbReference type="ChEBI" id="CHEBI:456216"/>
        <dbReference type="EC" id="4.2.1.136"/>
    </reaction>
</comment>
<dbReference type="PANTHER" id="PTHR12592">
    <property type="entry name" value="ATP-DEPENDENT (S)-NAD(P)H-HYDRATE DEHYDRATASE FAMILY MEMBER"/>
    <property type="match status" value="1"/>
</dbReference>
<evidence type="ECO:0000256" key="19">
    <source>
        <dbReference type="PIRNR" id="PIRNR017184"/>
    </source>
</evidence>
<dbReference type="EC" id="4.2.1.136" evidence="19"/>
<dbReference type="InterPro" id="IPR030677">
    <property type="entry name" value="Nnr"/>
</dbReference>
<feature type="binding site" evidence="17">
    <location>
        <position position="258"/>
    </location>
    <ligand>
        <name>(6S)-NADPHX</name>
        <dbReference type="ChEBI" id="CHEBI:64076"/>
    </ligand>
</feature>
<evidence type="ECO:0000259" key="21">
    <source>
        <dbReference type="PROSITE" id="PS51385"/>
    </source>
</evidence>
<reference evidence="22" key="1">
    <citation type="submission" date="2021-07" db="EMBL/GenBank/DDBJ databases">
        <title>Shinella sp. nov., a novel member of the genus Shinella from water.</title>
        <authorList>
            <person name="Deng Y."/>
        </authorList>
    </citation>
    <scope>NUCLEOTIDE SEQUENCE</scope>
    <source>
        <strain evidence="22">CPCC 100929</strain>
    </source>
</reference>
<evidence type="ECO:0000259" key="20">
    <source>
        <dbReference type="PROSITE" id="PS51383"/>
    </source>
</evidence>
<feature type="binding site" evidence="18">
    <location>
        <position position="156"/>
    </location>
    <ligand>
        <name>(6S)-NADPHX</name>
        <dbReference type="ChEBI" id="CHEBI:64076"/>
    </ligand>
</feature>
<proteinExistence type="inferred from homology"/>
<evidence type="ECO:0000256" key="9">
    <source>
        <dbReference type="ARBA" id="ARBA00022958"/>
    </source>
</evidence>
<dbReference type="PROSITE" id="PS51385">
    <property type="entry name" value="YJEF_N"/>
    <property type="match status" value="1"/>
</dbReference>
<keyword evidence="23" id="KW-1185">Reference proteome</keyword>
<dbReference type="HAMAP" id="MF_01965">
    <property type="entry name" value="NADHX_dehydratase"/>
    <property type="match status" value="1"/>
</dbReference>
<keyword evidence="10 17" id="KW-0520">NAD</keyword>
<evidence type="ECO:0000256" key="2">
    <source>
        <dbReference type="ARBA" id="ARBA00000909"/>
    </source>
</evidence>
<dbReference type="Gene3D" id="3.40.1190.20">
    <property type="match status" value="1"/>
</dbReference>
<feature type="binding site" evidence="18">
    <location>
        <position position="123"/>
    </location>
    <ligand>
        <name>K(+)</name>
        <dbReference type="ChEBI" id="CHEBI:29103"/>
    </ligand>
</feature>
<comment type="function">
    <text evidence="17">Catalyzes the dehydration of the S-form of NAD(P)HX at the expense of ADP, which is converted to AMP. Together with NAD(P)HX epimerase, which catalyzes the epimerization of the S- and R-forms, the enzyme allows the repair of both epimers of NAD(P)HX, a damaged form of NAD(P)H that is a result of enzymatic or heat-dependent hydration.</text>
</comment>
<comment type="caution">
    <text evidence="22">The sequence shown here is derived from an EMBL/GenBank/DDBJ whole genome shotgun (WGS) entry which is preliminary data.</text>
</comment>
<evidence type="ECO:0000256" key="16">
    <source>
        <dbReference type="ARBA" id="ARBA00049209"/>
    </source>
</evidence>
<feature type="domain" description="YjeF C-terminal" evidence="20">
    <location>
        <begin position="223"/>
        <end position="495"/>
    </location>
</feature>
<dbReference type="NCBIfam" id="TIGR00197">
    <property type="entry name" value="yjeF_nterm"/>
    <property type="match status" value="1"/>
</dbReference>
<dbReference type="InterPro" id="IPR017953">
    <property type="entry name" value="Carbohydrate_kinase_pred_CS"/>
</dbReference>
<evidence type="ECO:0000256" key="10">
    <source>
        <dbReference type="ARBA" id="ARBA00023027"/>
    </source>
</evidence>
<name>A0ABT1R3K3_9HYPH</name>
<gene>
    <name evidence="17" type="primary">nnrD</name>
    <name evidence="18" type="synonym">nnrE</name>
    <name evidence="22" type="ORF">GB927_006875</name>
</gene>
<protein>
    <recommendedName>
        <fullName evidence="19">Bifunctional NAD(P)H-hydrate repair enzyme</fullName>
    </recommendedName>
    <alternativeName>
        <fullName evidence="19">Nicotinamide nucleotide repair protein</fullName>
    </alternativeName>
    <domain>
        <recommendedName>
            <fullName evidence="19">ADP-dependent (S)-NAD(P)H-hydrate dehydratase</fullName>
            <ecNumber evidence="19">4.2.1.136</ecNumber>
        </recommendedName>
        <alternativeName>
            <fullName evidence="19">ADP-dependent NAD(P)HX dehydratase</fullName>
        </alternativeName>
    </domain>
    <domain>
        <recommendedName>
            <fullName evidence="19">NAD(P)H-hydrate epimerase</fullName>
            <ecNumber evidence="19">5.1.99.6</ecNumber>
        </recommendedName>
    </domain>
</protein>
<evidence type="ECO:0000256" key="3">
    <source>
        <dbReference type="ARBA" id="ARBA00006001"/>
    </source>
</evidence>
<dbReference type="SUPFAM" id="SSF53613">
    <property type="entry name" value="Ribokinase-like"/>
    <property type="match status" value="1"/>
</dbReference>
<dbReference type="InterPro" id="IPR036652">
    <property type="entry name" value="YjeF_N_dom_sf"/>
</dbReference>
<dbReference type="InterPro" id="IPR000631">
    <property type="entry name" value="CARKD"/>
</dbReference>
<organism evidence="22 23">
    <name type="scientific">Shinella lacus</name>
    <dbReference type="NCBI Taxonomy" id="2654216"/>
    <lineage>
        <taxon>Bacteria</taxon>
        <taxon>Pseudomonadati</taxon>
        <taxon>Pseudomonadota</taxon>
        <taxon>Alphaproteobacteria</taxon>
        <taxon>Hyphomicrobiales</taxon>
        <taxon>Rhizobiaceae</taxon>
        <taxon>Shinella</taxon>
    </lineage>
</organism>
<accession>A0ABT1R3K3</accession>
<dbReference type="PROSITE" id="PS51383">
    <property type="entry name" value="YJEF_C_3"/>
    <property type="match status" value="1"/>
</dbReference>
<dbReference type="Pfam" id="PF03853">
    <property type="entry name" value="YjeF_N"/>
    <property type="match status" value="1"/>
</dbReference>
<dbReference type="SUPFAM" id="SSF64153">
    <property type="entry name" value="YjeF N-terminal domain-like"/>
    <property type="match status" value="1"/>
</dbReference>
<feature type="binding site" evidence="17">
    <location>
        <position position="321"/>
    </location>
    <ligand>
        <name>(6S)-NADPHX</name>
        <dbReference type="ChEBI" id="CHEBI:64076"/>
    </ligand>
</feature>
<evidence type="ECO:0000256" key="8">
    <source>
        <dbReference type="ARBA" id="ARBA00022857"/>
    </source>
</evidence>
<keyword evidence="12 17" id="KW-0456">Lyase</keyword>
<dbReference type="CDD" id="cd01171">
    <property type="entry name" value="YXKO-related"/>
    <property type="match status" value="1"/>
</dbReference>
<evidence type="ECO:0000256" key="14">
    <source>
        <dbReference type="ARBA" id="ARBA00025153"/>
    </source>
</evidence>
<comment type="subunit">
    <text evidence="17">Homotetramer.</text>
</comment>
<feature type="domain" description="YjeF N-terminal" evidence="21">
    <location>
        <begin position="15"/>
        <end position="213"/>
    </location>
</feature>
<evidence type="ECO:0000256" key="4">
    <source>
        <dbReference type="ARBA" id="ARBA00009524"/>
    </source>
</evidence>
<dbReference type="Gene3D" id="3.40.50.10260">
    <property type="entry name" value="YjeF N-terminal domain"/>
    <property type="match status" value="1"/>
</dbReference>
<feature type="binding site" evidence="18">
    <location>
        <position position="63"/>
    </location>
    <ligand>
        <name>K(+)</name>
        <dbReference type="ChEBI" id="CHEBI:29103"/>
    </ligand>
</feature>
<evidence type="ECO:0000256" key="13">
    <source>
        <dbReference type="ARBA" id="ARBA00023268"/>
    </source>
</evidence>
<sequence>MHQEIDTLIITPADMGHIDQAAAASGLSSYGLMERAGQAVAATALRRFPGALRFAVLCGPGNNGGDGYVAARALQEVGACVAVYALGDPGALKGDAATAFAAFQGPVAPLVSYAPQPGDVVIDALFGAGLARDVPDEVAKTIEAVRRAVLPVLAVDLPSGVDGRTGQVRGAAFEAAATVTFMCRKPGHLLLPGKTLAGELEVFDIGIPARILARHADHMRVNTPAIWRLALPPQTGATHKYVRGHLAVFSGPATATGAARLSAMAGLRAGAGLVTLLSPRDALPANAAHLTAVMLKAIDNEADLAALLDDERLKTFVLGPGFGDAEKTRAYVKLLAERDRHLVLDADGISAFRDDPAVLFSFFAGGRARLVLTPHDGEFARLFPDLAADKTLSKIERAQKAASRSNGAVILKGADTVIAAPDGRALVNENAPHWLATAGSGDVLAGMVGAHLTQGMPPFEAAASAVWRHGEAGRIAGEGLTAEDLPDAIQPWPVA</sequence>
<dbReference type="EMBL" id="WHSB02000002">
    <property type="protein sequence ID" value="MCQ4629754.1"/>
    <property type="molecule type" value="Genomic_DNA"/>
</dbReference>
<evidence type="ECO:0000256" key="15">
    <source>
        <dbReference type="ARBA" id="ARBA00048238"/>
    </source>
</evidence>
<dbReference type="RefSeq" id="WP_256115928.1">
    <property type="nucleotide sequence ID" value="NZ_WHSB02000002.1"/>
</dbReference>
<feature type="binding site" evidence="17">
    <location>
        <begin position="412"/>
        <end position="416"/>
    </location>
    <ligand>
        <name>AMP</name>
        <dbReference type="ChEBI" id="CHEBI:456215"/>
    </ligand>
</feature>
<feature type="binding site" evidence="18">
    <location>
        <begin position="127"/>
        <end position="133"/>
    </location>
    <ligand>
        <name>(6S)-NADPHX</name>
        <dbReference type="ChEBI" id="CHEBI:64076"/>
    </ligand>
</feature>
<keyword evidence="9 18" id="KW-0630">Potassium</keyword>
<comment type="function">
    <text evidence="14 19">Bifunctional enzyme that catalyzes the epimerization of the S- and R-forms of NAD(P)HX and the dehydration of the S-form of NAD(P)HX at the expense of ADP, which is converted to AMP. This allows the repair of both epimers of NAD(P)HX, a damaged form of NAD(P)H that is a result of enzymatic or heat-dependent hydration.</text>
</comment>
<comment type="function">
    <text evidence="18">Catalyzes the epimerization of the S- and R-forms of NAD(P)HX, a damaged form of NAD(P)H that is a result of enzymatic or heat-dependent hydration. This is a prerequisite for the S-specific NAD(P)H-hydrate dehydratase to allow the repair of both epimers of NAD(P)HX.</text>
</comment>
<dbReference type="PROSITE" id="PS01050">
    <property type="entry name" value="YJEF_C_2"/>
    <property type="match status" value="1"/>
</dbReference>
<evidence type="ECO:0000256" key="1">
    <source>
        <dbReference type="ARBA" id="ARBA00000013"/>
    </source>
</evidence>
<dbReference type="Pfam" id="PF01256">
    <property type="entry name" value="Carb_kinase"/>
    <property type="match status" value="1"/>
</dbReference>
<keyword evidence="8 17" id="KW-0521">NADP</keyword>
<keyword evidence="7 17" id="KW-0067">ATP-binding</keyword>
<comment type="cofactor">
    <cofactor evidence="18 19">
        <name>K(+)</name>
        <dbReference type="ChEBI" id="CHEBI:29103"/>
    </cofactor>
    <text evidence="18 19">Binds 1 potassium ion per subunit.</text>
</comment>
<comment type="similarity">
    <text evidence="4 19">In the C-terminal section; belongs to the NnrD/CARKD family.</text>
</comment>
<dbReference type="HAMAP" id="MF_01966">
    <property type="entry name" value="NADHX_epimerase"/>
    <property type="match status" value="1"/>
</dbReference>
<feature type="binding site" evidence="17">
    <location>
        <position position="441"/>
    </location>
    <ligand>
        <name>AMP</name>
        <dbReference type="ChEBI" id="CHEBI:456215"/>
    </ligand>
</feature>
<evidence type="ECO:0000256" key="18">
    <source>
        <dbReference type="HAMAP-Rule" id="MF_01966"/>
    </source>
</evidence>
<evidence type="ECO:0000256" key="12">
    <source>
        <dbReference type="ARBA" id="ARBA00023239"/>
    </source>
</evidence>
<comment type="catalytic activity">
    <reaction evidence="16 17 19">
        <text>(6S)-NADPHX + ADP = AMP + phosphate + NADPH + H(+)</text>
        <dbReference type="Rhea" id="RHEA:32235"/>
        <dbReference type="ChEBI" id="CHEBI:15378"/>
        <dbReference type="ChEBI" id="CHEBI:43474"/>
        <dbReference type="ChEBI" id="CHEBI:57783"/>
        <dbReference type="ChEBI" id="CHEBI:64076"/>
        <dbReference type="ChEBI" id="CHEBI:456215"/>
        <dbReference type="ChEBI" id="CHEBI:456216"/>
        <dbReference type="EC" id="4.2.1.136"/>
    </reaction>
</comment>
<evidence type="ECO:0000256" key="6">
    <source>
        <dbReference type="ARBA" id="ARBA00022741"/>
    </source>
</evidence>
<comment type="catalytic activity">
    <reaction evidence="2 18 19">
        <text>(6R)-NADPHX = (6S)-NADPHX</text>
        <dbReference type="Rhea" id="RHEA:32227"/>
        <dbReference type="ChEBI" id="CHEBI:64076"/>
        <dbReference type="ChEBI" id="CHEBI:64077"/>
        <dbReference type="EC" id="5.1.99.6"/>
    </reaction>
</comment>
<comment type="cofactor">
    <cofactor evidence="17">
        <name>Mg(2+)</name>
        <dbReference type="ChEBI" id="CHEBI:18420"/>
    </cofactor>
</comment>
<dbReference type="PIRSF" id="PIRSF017184">
    <property type="entry name" value="Nnr"/>
    <property type="match status" value="1"/>
</dbReference>
<evidence type="ECO:0000313" key="23">
    <source>
        <dbReference type="Proteomes" id="UP000996601"/>
    </source>
</evidence>
<evidence type="ECO:0000256" key="5">
    <source>
        <dbReference type="ARBA" id="ARBA00022723"/>
    </source>
</evidence>
<evidence type="ECO:0000256" key="17">
    <source>
        <dbReference type="HAMAP-Rule" id="MF_01965"/>
    </source>
</evidence>
<feature type="binding site" evidence="18">
    <location>
        <position position="159"/>
    </location>
    <ligand>
        <name>K(+)</name>
        <dbReference type="ChEBI" id="CHEBI:29103"/>
    </ligand>
</feature>
<evidence type="ECO:0000313" key="22">
    <source>
        <dbReference type="EMBL" id="MCQ4629754.1"/>
    </source>
</evidence>
<keyword evidence="11 18" id="KW-0413">Isomerase</keyword>
<evidence type="ECO:0000256" key="11">
    <source>
        <dbReference type="ARBA" id="ARBA00023235"/>
    </source>
</evidence>
<feature type="binding site" evidence="17">
    <location>
        <position position="442"/>
    </location>
    <ligand>
        <name>(6S)-NADPHX</name>
        <dbReference type="ChEBI" id="CHEBI:64076"/>
    </ligand>
</feature>